<evidence type="ECO:0000313" key="4">
    <source>
        <dbReference type="Proteomes" id="UP001161247"/>
    </source>
</evidence>
<accession>A0AAV1E5T6</accession>
<feature type="region of interest" description="Disordered" evidence="1">
    <location>
        <begin position="295"/>
        <end position="329"/>
    </location>
</feature>
<dbReference type="InterPro" id="IPR044730">
    <property type="entry name" value="RNase_H-like_dom_plant"/>
</dbReference>
<protein>
    <submittedName>
        <fullName evidence="3">OLC1v1016499C1</fullName>
    </submittedName>
</protein>
<dbReference type="GO" id="GO:0004523">
    <property type="term" value="F:RNA-DNA hybrid ribonuclease activity"/>
    <property type="evidence" value="ECO:0007669"/>
    <property type="project" value="InterPro"/>
</dbReference>
<dbReference type="PANTHER" id="PTHR33116:SF78">
    <property type="entry name" value="OS12G0587133 PROTEIN"/>
    <property type="match status" value="1"/>
</dbReference>
<keyword evidence="4" id="KW-1185">Reference proteome</keyword>
<evidence type="ECO:0000313" key="3">
    <source>
        <dbReference type="EMBL" id="CAI9115571.1"/>
    </source>
</evidence>
<dbReference type="InterPro" id="IPR012337">
    <property type="entry name" value="RNaseH-like_sf"/>
</dbReference>
<dbReference type="AlphaFoldDB" id="A0AAV1E5T6"/>
<dbReference type="GO" id="GO:0003676">
    <property type="term" value="F:nucleic acid binding"/>
    <property type="evidence" value="ECO:0007669"/>
    <property type="project" value="InterPro"/>
</dbReference>
<feature type="domain" description="RNase H type-1" evidence="2">
    <location>
        <begin position="733"/>
        <end position="850"/>
    </location>
</feature>
<dbReference type="PANTHER" id="PTHR33116">
    <property type="entry name" value="REVERSE TRANSCRIPTASE ZINC-BINDING DOMAIN-CONTAINING PROTEIN-RELATED-RELATED"/>
    <property type="match status" value="1"/>
</dbReference>
<dbReference type="Proteomes" id="UP001161247">
    <property type="component" value="Chromosome 8"/>
</dbReference>
<dbReference type="SUPFAM" id="SSF53098">
    <property type="entry name" value="Ribonuclease H-like"/>
    <property type="match status" value="1"/>
</dbReference>
<dbReference type="InterPro" id="IPR002156">
    <property type="entry name" value="RNaseH_domain"/>
</dbReference>
<name>A0AAV1E5T6_OLDCO</name>
<organism evidence="3 4">
    <name type="scientific">Oldenlandia corymbosa var. corymbosa</name>
    <dbReference type="NCBI Taxonomy" id="529605"/>
    <lineage>
        <taxon>Eukaryota</taxon>
        <taxon>Viridiplantae</taxon>
        <taxon>Streptophyta</taxon>
        <taxon>Embryophyta</taxon>
        <taxon>Tracheophyta</taxon>
        <taxon>Spermatophyta</taxon>
        <taxon>Magnoliopsida</taxon>
        <taxon>eudicotyledons</taxon>
        <taxon>Gunneridae</taxon>
        <taxon>Pentapetalae</taxon>
        <taxon>asterids</taxon>
        <taxon>lamiids</taxon>
        <taxon>Gentianales</taxon>
        <taxon>Rubiaceae</taxon>
        <taxon>Rubioideae</taxon>
        <taxon>Spermacoceae</taxon>
        <taxon>Hedyotis-Oldenlandia complex</taxon>
        <taxon>Oldenlandia</taxon>
    </lineage>
</organism>
<proteinExistence type="predicted"/>
<reference evidence="3" key="1">
    <citation type="submission" date="2023-03" db="EMBL/GenBank/DDBJ databases">
        <authorList>
            <person name="Julca I."/>
        </authorList>
    </citation>
    <scope>NUCLEOTIDE SEQUENCE</scope>
</reference>
<dbReference type="CDD" id="cd06222">
    <property type="entry name" value="RNase_H_like"/>
    <property type="match status" value="1"/>
</dbReference>
<dbReference type="Pfam" id="PF13456">
    <property type="entry name" value="RVT_3"/>
    <property type="match status" value="1"/>
</dbReference>
<evidence type="ECO:0000259" key="2">
    <source>
        <dbReference type="Pfam" id="PF13456"/>
    </source>
</evidence>
<dbReference type="Gene3D" id="3.30.420.10">
    <property type="entry name" value="Ribonuclease H-like superfamily/Ribonuclease H"/>
    <property type="match status" value="1"/>
</dbReference>
<dbReference type="EMBL" id="OX459125">
    <property type="protein sequence ID" value="CAI9115571.1"/>
    <property type="molecule type" value="Genomic_DNA"/>
</dbReference>
<sequence length="888" mass="100466">MAVEGKKMAKTVVEVDAPTLNLTRPSVARFYVEVDLMKKLPKSVKIGKRGKKHENLFTYEHVPSYCSKCCKIGHRAEDCKKDLAKNLVESKSKADLKAAPQKTILKQTRNPNLDLHSAGMSTTSSLELLEKDKVVIPVDIQDFPLKNQTEKSQQVVPESQVVSLVATEPALVVTDKPVPADLPSTGNAIAATYVVADAVTLITNDVLLESNLTGNRFALLEHHDEEEKEVVFQEDPHLSVERMRVTLPEIETAQSGNLNAAELEKEFDAIPSMISNDVNVGKRTEEMLLVDDDHSSWSEGDAEDIDPSTQETAQGVVSPRKKQGRKSKAEKAVSLDGIILRRNKQDMDVLSEYFLDFIEGNDQVSHFEATHGLVPTKFYFSVVYAKSSRLGRHGLWLSMVDFRQRNLWLMEMLPIGEEFTWAGTRSTGWAPGQKVNRQKSAFMVSQNCSPRRIGIINRTLVIQRGSMPFTYLGCRLYQGRCKASTFQFLLDSMDAKLLSWKNKLLSPGGRLIILRHVLSALPIHVFSAIPPPKSVLREMEKKCQRFLWSGTSETARRHWRSWESLSKNAVHGGNSYHPFQMMQKEKVLGVVFRRLRHGILWDVDNALPLEPELSIQAFFHNKQFYLLEFHNAISDHIRLFLASCDLQFQDKNDLLVWQHNPKGEFTVRTAYEVMRKKSPIEEWTKYVWLKQVANLEEREFFEKSLGPVLCRKAPPTLKEVRWIPPNLGSYIVNYDGSSVLNEAGYGYIICREGGIFVYGESGYLGGGDSFMAEVAGALFGLCKSEMLHLQNVCLQTDNKVLADILRSHSGFPWKHYLLLHEMSSIIQRNGYQVSHVFREENAIADRLAKIASSGVSEMFSTLAIMPRYVKGLLVLDQLSFPYVRTKSR</sequence>
<gene>
    <name evidence="3" type="ORF">OLC1_LOCUS22073</name>
</gene>
<dbReference type="InterPro" id="IPR036397">
    <property type="entry name" value="RNaseH_sf"/>
</dbReference>
<evidence type="ECO:0000256" key="1">
    <source>
        <dbReference type="SAM" id="MobiDB-lite"/>
    </source>
</evidence>